<evidence type="ECO:0000313" key="2">
    <source>
        <dbReference type="EMBL" id="GAF81053.1"/>
    </source>
</evidence>
<dbReference type="EMBL" id="BARS01005944">
    <property type="protein sequence ID" value="GAF81053.1"/>
    <property type="molecule type" value="Genomic_DNA"/>
</dbReference>
<dbReference type="InterPro" id="IPR007160">
    <property type="entry name" value="DUF362"/>
</dbReference>
<sequence>MTALDLLGISPVQQGKAVFLKPNFNSADPAPGSTHKDTLSSLVKALWEMGARGITLAERSGMGDTRQVMRKKGIFQMAKELNFSIINLDELGEDGWVHVRPQNSHWRDGFLFARPCLEAECVVQTCCLKTHRFGGHFTLSLKNSVALVPRHGYNFMGELHSSPYQRLMIAELNEPYSPDLIVLDGIEAFTDGGPDRGTKVRPEVMLAGTDRVAVDAVGVAILRHLGTTPQVSRGPIFEQEQIARAVELGLGVSSPDEIQVVTGDEESEKYAQVIREALARG</sequence>
<dbReference type="Pfam" id="PF04015">
    <property type="entry name" value="DUF362"/>
    <property type="match status" value="1"/>
</dbReference>
<gene>
    <name evidence="2" type="ORF">S01H1_11654</name>
</gene>
<proteinExistence type="predicted"/>
<dbReference type="AlphaFoldDB" id="X0SJ05"/>
<protein>
    <recommendedName>
        <fullName evidence="1">DUF362 domain-containing protein</fullName>
    </recommendedName>
</protein>
<reference evidence="2" key="1">
    <citation type="journal article" date="2014" name="Front. Microbiol.">
        <title>High frequency of phylogenetically diverse reductive dehalogenase-homologous genes in deep subseafloor sedimentary metagenomes.</title>
        <authorList>
            <person name="Kawai M."/>
            <person name="Futagami T."/>
            <person name="Toyoda A."/>
            <person name="Takaki Y."/>
            <person name="Nishi S."/>
            <person name="Hori S."/>
            <person name="Arai W."/>
            <person name="Tsubouchi T."/>
            <person name="Morono Y."/>
            <person name="Uchiyama I."/>
            <person name="Ito T."/>
            <person name="Fujiyama A."/>
            <person name="Inagaki F."/>
            <person name="Takami H."/>
        </authorList>
    </citation>
    <scope>NUCLEOTIDE SEQUENCE</scope>
    <source>
        <strain evidence="2">Expedition CK06-06</strain>
    </source>
</reference>
<name>X0SJ05_9ZZZZ</name>
<organism evidence="2">
    <name type="scientific">marine sediment metagenome</name>
    <dbReference type="NCBI Taxonomy" id="412755"/>
    <lineage>
        <taxon>unclassified sequences</taxon>
        <taxon>metagenomes</taxon>
        <taxon>ecological metagenomes</taxon>
    </lineage>
</organism>
<comment type="caution">
    <text evidence="2">The sequence shown here is derived from an EMBL/GenBank/DDBJ whole genome shotgun (WGS) entry which is preliminary data.</text>
</comment>
<accession>X0SJ05</accession>
<feature type="domain" description="DUF362" evidence="1">
    <location>
        <begin position="18"/>
        <end position="219"/>
    </location>
</feature>
<evidence type="ECO:0000259" key="1">
    <source>
        <dbReference type="Pfam" id="PF04015"/>
    </source>
</evidence>